<sequence length="435" mass="47314">MLTDRYGLPLSTTSAVARDAYVEGVDLLLTVYPGATAAFDRALAADPDFALAHVGKARAAQVATNLDAMRASLATALSHVESVSARERSHIGVFRHLFSGQPVEALAALRVHVKTWPRDVLILSLAANQGGLIGMCGLPGREQDLVDFLGGFAPHYGEEWWFEAHYAMALSEIGRHAEARPLIERSLGRFKRNAYGAHAFAHLCYETGERDAGIAFLRDWLPLYDRGGSLFGHLNWHLGLFELHAGNLEGGLRLYNEAFCADDHRGAVHQKLSDSAAFLWRAELAGHPRESARWARLKDYAREKLPRPGMSLADWHVGLTYAATGDEAALESWVRAIEALADAGRYPSGGLIPAVTRAFAAHQRGDHETAIELIEAMLPERERIGGSRAQGDLVEATLLKSYLATGRVAEARRLVERRRTGPAGLPVAGPDSAPA</sequence>
<evidence type="ECO:0000313" key="6">
    <source>
        <dbReference type="Proteomes" id="UP001198862"/>
    </source>
</evidence>
<evidence type="ECO:0000256" key="3">
    <source>
        <dbReference type="ARBA" id="ARBA00022737"/>
    </source>
</evidence>
<dbReference type="RefSeq" id="WP_230551066.1">
    <property type="nucleotide sequence ID" value="NZ_JAJISD010000005.1"/>
</dbReference>
<organism evidence="5 6">
    <name type="scientific">Reyranella aquatilis</name>
    <dbReference type="NCBI Taxonomy" id="2035356"/>
    <lineage>
        <taxon>Bacteria</taxon>
        <taxon>Pseudomonadati</taxon>
        <taxon>Pseudomonadota</taxon>
        <taxon>Alphaproteobacteria</taxon>
        <taxon>Hyphomicrobiales</taxon>
        <taxon>Reyranellaceae</taxon>
        <taxon>Reyranella</taxon>
    </lineage>
</organism>
<dbReference type="SUPFAM" id="SSF48452">
    <property type="entry name" value="TPR-like"/>
    <property type="match status" value="1"/>
</dbReference>
<protein>
    <recommendedName>
        <fullName evidence="2">Tetratricopeptide repeat protein 38</fullName>
    </recommendedName>
</protein>
<comment type="caution">
    <text evidence="5">The sequence shown here is derived from an EMBL/GenBank/DDBJ whole genome shotgun (WGS) entry which is preliminary data.</text>
</comment>
<evidence type="ECO:0000256" key="1">
    <source>
        <dbReference type="ARBA" id="ARBA00005857"/>
    </source>
</evidence>
<dbReference type="PANTHER" id="PTHR16263:SF4">
    <property type="entry name" value="TETRATRICOPEPTIDE REPEAT PROTEIN 38"/>
    <property type="match status" value="1"/>
</dbReference>
<gene>
    <name evidence="5" type="ORF">LJ725_12880</name>
</gene>
<keyword evidence="6" id="KW-1185">Reference proteome</keyword>
<reference evidence="5 6" key="1">
    <citation type="submission" date="2021-11" db="EMBL/GenBank/DDBJ databases">
        <authorList>
            <person name="Lee D.-H."/>
            <person name="Kim S.-B."/>
        </authorList>
    </citation>
    <scope>NUCLEOTIDE SEQUENCE [LARGE SCALE GENOMIC DNA]</scope>
    <source>
        <strain evidence="5 6">KCTC 52223</strain>
    </source>
</reference>
<dbReference type="Proteomes" id="UP001198862">
    <property type="component" value="Unassembled WGS sequence"/>
</dbReference>
<evidence type="ECO:0000313" key="5">
    <source>
        <dbReference type="EMBL" id="MCC8429867.1"/>
    </source>
</evidence>
<dbReference type="InterPro" id="IPR011990">
    <property type="entry name" value="TPR-like_helical_dom_sf"/>
</dbReference>
<name>A0ABS8KVU5_9HYPH</name>
<dbReference type="PANTHER" id="PTHR16263">
    <property type="entry name" value="TETRATRICOPEPTIDE REPEAT PROTEIN 38"/>
    <property type="match status" value="1"/>
</dbReference>
<keyword evidence="3" id="KW-0677">Repeat</keyword>
<accession>A0ABS8KVU5</accession>
<proteinExistence type="inferred from homology"/>
<evidence type="ECO:0000256" key="4">
    <source>
        <dbReference type="ARBA" id="ARBA00022803"/>
    </source>
</evidence>
<evidence type="ECO:0000256" key="2">
    <source>
        <dbReference type="ARBA" id="ARBA00019992"/>
    </source>
</evidence>
<dbReference type="Gene3D" id="1.25.40.10">
    <property type="entry name" value="Tetratricopeptide repeat domain"/>
    <property type="match status" value="1"/>
</dbReference>
<dbReference type="InterPro" id="IPR033891">
    <property type="entry name" value="TTC38"/>
</dbReference>
<dbReference type="EMBL" id="JAJISD010000005">
    <property type="protein sequence ID" value="MCC8429867.1"/>
    <property type="molecule type" value="Genomic_DNA"/>
</dbReference>
<keyword evidence="4" id="KW-0802">TPR repeat</keyword>
<comment type="similarity">
    <text evidence="1">Belongs to the TTC38 family.</text>
</comment>